<feature type="transmembrane region" description="Helical" evidence="3">
    <location>
        <begin position="438"/>
        <end position="459"/>
    </location>
</feature>
<feature type="compositionally biased region" description="Basic and acidic residues" evidence="2">
    <location>
        <begin position="678"/>
        <end position="687"/>
    </location>
</feature>
<feature type="transmembrane region" description="Helical" evidence="3">
    <location>
        <begin position="559"/>
        <end position="587"/>
    </location>
</feature>
<feature type="compositionally biased region" description="Basic and acidic residues" evidence="2">
    <location>
        <begin position="1907"/>
        <end position="1920"/>
    </location>
</feature>
<feature type="region of interest" description="Disordered" evidence="2">
    <location>
        <begin position="598"/>
        <end position="687"/>
    </location>
</feature>
<name>A0A0G4I6I6_9ALVE</name>
<accession>A0A0G4I6I6</accession>
<reference evidence="5" key="1">
    <citation type="submission" date="2014-11" db="EMBL/GenBank/DDBJ databases">
        <authorList>
            <person name="Otto D Thomas"/>
            <person name="Naeem Raeece"/>
        </authorList>
    </citation>
    <scope>NUCLEOTIDE SEQUENCE</scope>
</reference>
<feature type="compositionally biased region" description="Polar residues" evidence="2">
    <location>
        <begin position="870"/>
        <end position="882"/>
    </location>
</feature>
<keyword evidence="3" id="KW-1133">Transmembrane helix</keyword>
<sequence>MKPARPVNSKTSPSWYPRAWLKSAWASVASIAFRWPLLSLLVPVLGIVIAWVVMVTAYKTHLDSSSETVADFMAHWTNPDSTAVRDLEQYRMLFGENRRPNVALVRSLDEEKWNLLSNDTGSMQIERMRSFHKEIMEINVTIPVDPHSDLLPGWRDQSFNKSKAALPEWSAAEGRAVATFNFKDLCAAANDGSCFYQAFNSFWHDRDFGGRFGSGCSGKAVKFQYHDQFPEGDFGPKAWTNIEILVRDPVLWDRPKDNCVPAGKNLQGSDGLTFMYVLDDAQMKKVHTHVWSEMEANVTDGRAPLGLIWRRHVLMKACDAWELAFIRAADKLKQEAEAESGSMEIDYVSFMSIQKETDLRRDPALMWSLRISIGVVVALLLVALHISWSAVFRRKWRVGHLTSKVRSVGISALAVVLAWAATGPLLVGVGSVVTVEGLPVVIIPVGLSLVFDFFSTYFVSQHIGEPPCCSAVSGGASRGQEGEPETDRRGFLSTLCCLPDFTGRSGASLVAEARTRRAAADTGVTVTVTILSVAALFLLGLGSPSAPLSVLRGSPYEALRIFCCYVLTSLALLTLLLLTFVPACLGLEARFEAAKSLSDQGRGDSAASPSVEPPQLEKEKRVDPDPQPQRPPLQSPVVKAVKADGEGEAPQHPLEKMHTQQHLPSRPDIRDSTASPSRRVDNASDEERCVPSLTMSDVSTGEAAGLALQADMLRHPARWSRFSSSGCCPPRPVPNPLAELLDEEEGEGEVHRPKLTHAATSVGSLRATTFEEAVRPDSQGPMPMLADEHRDLESCSREVGEGLEGDIMGDKPSACASAEAAVIPAAAASRSSMQAAHQAGGSIHHIADVPSPQASSPAVGPITSRLDSTVSSQASYTNGKHSLSSKRDPLPPPLRRVCTDAGGTPQQGLRVVWLRNLMARGLFHPLGLSFASLAYAAVLTFALIGLLCRSRFWLRSIADIADTGSHLRNFFTHKDQYFTETDDVLTVFAEEGLAWEDPAIQQLHNETFQRLNSSKDISLVESGFYRFMLFQQAQAPILERMRKEEEERQRREAEGDSNTTPDPFDNFGSDFGSSPSPSTDSSSTPANDYWSSLLFGDFFGESGGSSGSGGGGDSGSVSSGSGGGVGFDDFDWDWNEPDVSTTPGPEPSTPTTAESSTTTTTLSDTTTTTTPAPSTTTPSSEASTTTPSTVIASEPPVAERRQLASPPAPRLRTRRRSLKSSSSAHRVPSVAQETSENDVRVLCDSQCWTEWEAEKSKEETETEESMWGGVVGGVTPKPYDHIHPPTPAALSVSMTPEREHFEQSLREWLRGDNITFWASELLAQTDVVYAGPLFINDFLWEDQENMRGLRTFRSIIVTRAPGTGRVDFRRYFDGNNVTGQLEGCIYDPGSMRYGMPAENPYSSGCINLNEVVVSASAYLRPAAVGEGRRLSSSGGSVFDRGEEADAMIRNTTAASTTRNWGDRQCLSWGPTDPGSSNGPCKGGPSRPVNNSMVIESRGAHGGEGGALQSTNETAAQAGVLVLDFSTENQTIPVRVYSLTLICGETTTVHVRGLNAKDKEWVKKVDCGEGEQGTTTVTLSEDRSDVWFADPEFTKLVSLEIASNDPFALAEVELWPEPAPAVRGGDLGTRHEQLSDLQPALGSMRLTSTFWAFYQSLPVMLESLWFQLFIALAVYFVIVSLFLDPFLAFFASLGACSVVVSVLGLMALWDTRVNETSVLWVMVCPALACAAVTKVVSAYADAGGETRQQRSVVSLVLSGPQILFLVAAILVIAFFLSPLYTDRVLPNLGSKILFLTALSSGFHSLVVLPCLLFLVGPFSHRRRARRRAEVKARLRDCAALAAPCKSAKGEEGEGRVDPRHGTAGQVVDGGNGGNGNMSMRSASVLNTSAAMSENQFAQQEGSVPDPVKVSERPVSPEHEHE</sequence>
<dbReference type="PROSITE" id="PS50156">
    <property type="entry name" value="SSD"/>
    <property type="match status" value="1"/>
</dbReference>
<keyword evidence="3" id="KW-0472">Membrane</keyword>
<dbReference type="InterPro" id="IPR051697">
    <property type="entry name" value="Patched_domain-protein"/>
</dbReference>
<organism evidence="5">
    <name type="scientific">Chromera velia CCMP2878</name>
    <dbReference type="NCBI Taxonomy" id="1169474"/>
    <lineage>
        <taxon>Eukaryota</taxon>
        <taxon>Sar</taxon>
        <taxon>Alveolata</taxon>
        <taxon>Colpodellida</taxon>
        <taxon>Chromeraceae</taxon>
        <taxon>Chromera</taxon>
    </lineage>
</organism>
<feature type="transmembrane region" description="Helical" evidence="3">
    <location>
        <begin position="1718"/>
        <end position="1739"/>
    </location>
</feature>
<feature type="compositionally biased region" description="Low complexity" evidence="2">
    <location>
        <begin position="1061"/>
        <end position="1085"/>
    </location>
</feature>
<feature type="transmembrane region" description="Helical" evidence="3">
    <location>
        <begin position="1663"/>
        <end position="1682"/>
    </location>
</feature>
<feature type="region of interest" description="Disordered" evidence="2">
    <location>
        <begin position="1103"/>
        <end position="1237"/>
    </location>
</feature>
<dbReference type="VEuPathDB" id="CryptoDB:Cvel_11425"/>
<keyword evidence="3" id="KW-0812">Transmembrane</keyword>
<feature type="compositionally biased region" description="Low complexity" evidence="2">
    <location>
        <begin position="1149"/>
        <end position="1189"/>
    </location>
</feature>
<feature type="region of interest" description="Disordered" evidence="2">
    <location>
        <begin position="870"/>
        <end position="892"/>
    </location>
</feature>
<comment type="similarity">
    <text evidence="1">Belongs to the patched family.</text>
</comment>
<feature type="transmembrane region" description="Helical" evidence="3">
    <location>
        <begin position="408"/>
        <end position="432"/>
    </location>
</feature>
<feature type="transmembrane region" description="Helical" evidence="3">
    <location>
        <begin position="1791"/>
        <end position="1815"/>
    </location>
</feature>
<proteinExistence type="inferred from homology"/>
<evidence type="ECO:0000259" key="4">
    <source>
        <dbReference type="PROSITE" id="PS50156"/>
    </source>
</evidence>
<feature type="compositionally biased region" description="Pro residues" evidence="2">
    <location>
        <begin position="625"/>
        <end position="634"/>
    </location>
</feature>
<evidence type="ECO:0000256" key="3">
    <source>
        <dbReference type="SAM" id="Phobius"/>
    </source>
</evidence>
<protein>
    <recommendedName>
        <fullName evidence="4">SSD domain-containing protein</fullName>
    </recommendedName>
</protein>
<feature type="compositionally biased region" description="Gly residues" evidence="2">
    <location>
        <begin position="1103"/>
        <end position="1126"/>
    </location>
</feature>
<feature type="transmembrane region" description="Helical" evidence="3">
    <location>
        <begin position="1751"/>
        <end position="1779"/>
    </location>
</feature>
<feature type="compositionally biased region" description="Basic and acidic residues" evidence="2">
    <location>
        <begin position="1042"/>
        <end position="1054"/>
    </location>
</feature>
<dbReference type="GO" id="GO:0016020">
    <property type="term" value="C:membrane"/>
    <property type="evidence" value="ECO:0007669"/>
    <property type="project" value="TreeGrafter"/>
</dbReference>
<feature type="domain" description="SSD" evidence="4">
    <location>
        <begin position="372"/>
        <end position="587"/>
    </location>
</feature>
<feature type="transmembrane region" description="Helical" evidence="3">
    <location>
        <begin position="1687"/>
        <end position="1706"/>
    </location>
</feature>
<dbReference type="InterPro" id="IPR000731">
    <property type="entry name" value="SSD"/>
</dbReference>
<dbReference type="EMBL" id="CDMZ01005328">
    <property type="protein sequence ID" value="CEM52655.1"/>
    <property type="molecule type" value="Genomic_DNA"/>
</dbReference>
<dbReference type="SUPFAM" id="SSF82866">
    <property type="entry name" value="Multidrug efflux transporter AcrB transmembrane domain"/>
    <property type="match status" value="1"/>
</dbReference>
<feature type="compositionally biased region" description="Basic and acidic residues" evidence="2">
    <location>
        <begin position="615"/>
        <end position="624"/>
    </location>
</feature>
<feature type="region of interest" description="Disordered" evidence="2">
    <location>
        <begin position="1847"/>
        <end position="1920"/>
    </location>
</feature>
<feature type="region of interest" description="Disordered" evidence="2">
    <location>
        <begin position="1042"/>
        <end position="1085"/>
    </location>
</feature>
<gene>
    <name evidence="5" type="ORF">Cvel_11425</name>
</gene>
<dbReference type="PANTHER" id="PTHR10796:SF92">
    <property type="entry name" value="PATCHED-RELATED, ISOFORM A"/>
    <property type="match status" value="1"/>
</dbReference>
<feature type="compositionally biased region" description="Polar residues" evidence="2">
    <location>
        <begin position="1876"/>
        <end position="1900"/>
    </location>
</feature>
<feature type="transmembrane region" description="Helical" evidence="3">
    <location>
        <begin position="518"/>
        <end position="539"/>
    </location>
</feature>
<feature type="transmembrane region" description="Helical" evidence="3">
    <location>
        <begin position="37"/>
        <end position="58"/>
    </location>
</feature>
<evidence type="ECO:0000256" key="2">
    <source>
        <dbReference type="SAM" id="MobiDB-lite"/>
    </source>
</evidence>
<feature type="transmembrane region" description="Helical" evidence="3">
    <location>
        <begin position="922"/>
        <end position="947"/>
    </location>
</feature>
<feature type="compositionally biased region" description="Basic and acidic residues" evidence="2">
    <location>
        <begin position="1847"/>
        <end position="1859"/>
    </location>
</feature>
<evidence type="ECO:0000313" key="5">
    <source>
        <dbReference type="EMBL" id="CEM52655.1"/>
    </source>
</evidence>
<dbReference type="PANTHER" id="PTHR10796">
    <property type="entry name" value="PATCHED-RELATED"/>
    <property type="match status" value="1"/>
</dbReference>
<evidence type="ECO:0000256" key="1">
    <source>
        <dbReference type="ARBA" id="ARBA00005585"/>
    </source>
</evidence>
<feature type="transmembrane region" description="Helical" evidence="3">
    <location>
        <begin position="364"/>
        <end position="388"/>
    </location>
</feature>
<dbReference type="Gene3D" id="1.20.1640.10">
    <property type="entry name" value="Multidrug efflux transporter AcrB transmembrane domain"/>
    <property type="match status" value="1"/>
</dbReference>
<feature type="region of interest" description="Disordered" evidence="2">
    <location>
        <begin position="1461"/>
        <end position="1507"/>
    </location>
</feature>